<organism evidence="3 4">
    <name type="scientific">Multifurca ochricompacta</name>
    <dbReference type="NCBI Taxonomy" id="376703"/>
    <lineage>
        <taxon>Eukaryota</taxon>
        <taxon>Fungi</taxon>
        <taxon>Dikarya</taxon>
        <taxon>Basidiomycota</taxon>
        <taxon>Agaricomycotina</taxon>
        <taxon>Agaricomycetes</taxon>
        <taxon>Russulales</taxon>
        <taxon>Russulaceae</taxon>
        <taxon>Multifurca</taxon>
    </lineage>
</organism>
<proteinExistence type="predicted"/>
<feature type="compositionally biased region" description="Low complexity" evidence="1">
    <location>
        <begin position="376"/>
        <end position="395"/>
    </location>
</feature>
<evidence type="ECO:0000313" key="4">
    <source>
        <dbReference type="Proteomes" id="UP001203297"/>
    </source>
</evidence>
<dbReference type="InterPro" id="IPR011992">
    <property type="entry name" value="EF-hand-dom_pair"/>
</dbReference>
<dbReference type="PROSITE" id="PS50222">
    <property type="entry name" value="EF_HAND_2"/>
    <property type="match status" value="1"/>
</dbReference>
<feature type="compositionally biased region" description="Pro residues" evidence="1">
    <location>
        <begin position="276"/>
        <end position="285"/>
    </location>
</feature>
<dbReference type="Pfam" id="PF12763">
    <property type="entry name" value="EH"/>
    <property type="match status" value="1"/>
</dbReference>
<feature type="compositionally biased region" description="Pro residues" evidence="1">
    <location>
        <begin position="335"/>
        <end position="351"/>
    </location>
</feature>
<feature type="compositionally biased region" description="Low complexity" evidence="1">
    <location>
        <begin position="292"/>
        <end position="334"/>
    </location>
</feature>
<evidence type="ECO:0000259" key="2">
    <source>
        <dbReference type="PROSITE" id="PS50222"/>
    </source>
</evidence>
<dbReference type="InterPro" id="IPR000261">
    <property type="entry name" value="EH_dom"/>
</dbReference>
<feature type="region of interest" description="Disordered" evidence="1">
    <location>
        <begin position="227"/>
        <end position="405"/>
    </location>
</feature>
<reference evidence="3" key="1">
    <citation type="journal article" date="2022" name="New Phytol.">
        <title>Evolutionary transition to the ectomycorrhizal habit in the genomes of a hyperdiverse lineage of mushroom-forming fungi.</title>
        <authorList>
            <person name="Looney B."/>
            <person name="Miyauchi S."/>
            <person name="Morin E."/>
            <person name="Drula E."/>
            <person name="Courty P.E."/>
            <person name="Kohler A."/>
            <person name="Kuo A."/>
            <person name="LaButti K."/>
            <person name="Pangilinan J."/>
            <person name="Lipzen A."/>
            <person name="Riley R."/>
            <person name="Andreopoulos W."/>
            <person name="He G."/>
            <person name="Johnson J."/>
            <person name="Nolan M."/>
            <person name="Tritt A."/>
            <person name="Barry K.W."/>
            <person name="Grigoriev I.V."/>
            <person name="Nagy L.G."/>
            <person name="Hibbett D."/>
            <person name="Henrissat B."/>
            <person name="Matheny P.B."/>
            <person name="Labbe J."/>
            <person name="Martin F.M."/>
        </authorList>
    </citation>
    <scope>NUCLEOTIDE SEQUENCE</scope>
    <source>
        <strain evidence="3">BPL690</strain>
    </source>
</reference>
<dbReference type="GO" id="GO:0005509">
    <property type="term" value="F:calcium ion binding"/>
    <property type="evidence" value="ECO:0007669"/>
    <property type="project" value="InterPro"/>
</dbReference>
<sequence length="546" mass="58054">MAPSTLQARIKAFEALGTGAPKEVLDSVAIHSESEHLLDSPHSPTAASIPPIVPTAYTPSTSPNSLQHRSSLLDLKDWVIDDGPFRTTSPTAVLCGYSPPLVTKRLPPYESAPLISFEGSSIKLSKAPPLPPRKPSFNSLRSASAPATSLISSPPSTNMLMPPEADYSYPPTITKFSTSDGIRRVQGHAPASSISSFHSVSLSSDGGDPTTAGALHAFPMEREWTVTGTEDGESLDESFENVSAPSSFLPPITLSSRPLKPPGKPALAVATKQPVSLPPKLPQRPPIFQQRSSAGSFPSQSSSPSSITSSTTSPIQTLTPSASSSSLSLTNTRRVPPPPPITSPPPPPPSRSRPSSARTSVQSTATTASDRSSLFSQATTASRTSLSSRTSVSASMPTPGAKQVARGRYDTLFTANLHEHAPKPPLPVPAKRQNAGWRGLSIDLDLSGFPVQVPTPLSERGSDSRLDGRLVRKIWLKSRLEPQRLRDIWNECDPEGMGSLDRDAFARGMARIDEELHRAQILGRAGMSFGASGRAPLRVANRPILR</sequence>
<feature type="compositionally biased region" description="Polar residues" evidence="1">
    <location>
        <begin position="136"/>
        <end position="159"/>
    </location>
</feature>
<evidence type="ECO:0000256" key="1">
    <source>
        <dbReference type="SAM" id="MobiDB-lite"/>
    </source>
</evidence>
<dbReference type="AlphaFoldDB" id="A0AAD4QQ46"/>
<feature type="region of interest" description="Disordered" evidence="1">
    <location>
        <begin position="126"/>
        <end position="162"/>
    </location>
</feature>
<protein>
    <recommendedName>
        <fullName evidence="2">EF-hand domain-containing protein</fullName>
    </recommendedName>
</protein>
<feature type="compositionally biased region" description="Acidic residues" evidence="1">
    <location>
        <begin position="230"/>
        <end position="239"/>
    </location>
</feature>
<feature type="compositionally biased region" description="Polar residues" evidence="1">
    <location>
        <begin position="361"/>
        <end position="375"/>
    </location>
</feature>
<dbReference type="Proteomes" id="UP001203297">
    <property type="component" value="Unassembled WGS sequence"/>
</dbReference>
<feature type="domain" description="EF-hand" evidence="2">
    <location>
        <begin position="480"/>
        <end position="515"/>
    </location>
</feature>
<evidence type="ECO:0000313" key="3">
    <source>
        <dbReference type="EMBL" id="KAI0306297.1"/>
    </source>
</evidence>
<gene>
    <name evidence="3" type="ORF">B0F90DRAFT_1688739</name>
</gene>
<dbReference type="SUPFAM" id="SSF47473">
    <property type="entry name" value="EF-hand"/>
    <property type="match status" value="1"/>
</dbReference>
<dbReference type="EMBL" id="WTXG01000003">
    <property type="protein sequence ID" value="KAI0306297.1"/>
    <property type="molecule type" value="Genomic_DNA"/>
</dbReference>
<keyword evidence="4" id="KW-1185">Reference proteome</keyword>
<dbReference type="InterPro" id="IPR002048">
    <property type="entry name" value="EF_hand_dom"/>
</dbReference>
<dbReference type="Gene3D" id="1.10.238.10">
    <property type="entry name" value="EF-hand"/>
    <property type="match status" value="1"/>
</dbReference>
<comment type="caution">
    <text evidence="3">The sequence shown here is derived from an EMBL/GenBank/DDBJ whole genome shotgun (WGS) entry which is preliminary data.</text>
</comment>
<accession>A0AAD4QQ46</accession>
<name>A0AAD4QQ46_9AGAM</name>